<evidence type="ECO:0000313" key="3">
    <source>
        <dbReference type="EMBL" id="KIQ69439.1"/>
    </source>
</evidence>
<protein>
    <recommendedName>
        <fullName evidence="5">Lipoprotein</fullName>
    </recommendedName>
</protein>
<evidence type="ECO:0000313" key="4">
    <source>
        <dbReference type="Proteomes" id="UP000035100"/>
    </source>
</evidence>
<keyword evidence="2" id="KW-0732">Signal</keyword>
<dbReference type="Proteomes" id="UP000035100">
    <property type="component" value="Unassembled WGS sequence"/>
</dbReference>
<reference evidence="3 4" key="1">
    <citation type="submission" date="2013-01" db="EMBL/GenBank/DDBJ databases">
        <authorList>
            <person name="Fiebig A."/>
            <person name="Goeker M."/>
            <person name="Klenk H.-P.P."/>
        </authorList>
    </citation>
    <scope>NUCLEOTIDE SEQUENCE [LARGE SCALE GENOMIC DNA]</scope>
    <source>
        <strain evidence="3 4">DSM 24838</strain>
    </source>
</reference>
<feature type="region of interest" description="Disordered" evidence="1">
    <location>
        <begin position="101"/>
        <end position="138"/>
    </location>
</feature>
<dbReference type="EMBL" id="AONG01000009">
    <property type="protein sequence ID" value="KIQ69439.1"/>
    <property type="molecule type" value="Genomic_DNA"/>
</dbReference>
<feature type="signal peptide" evidence="2">
    <location>
        <begin position="1"/>
        <end position="28"/>
    </location>
</feature>
<keyword evidence="4" id="KW-1185">Reference proteome</keyword>
<proteinExistence type="predicted"/>
<dbReference type="AlphaFoldDB" id="A0A0D0Q4H3"/>
<evidence type="ECO:0000256" key="1">
    <source>
        <dbReference type="SAM" id="MobiDB-lite"/>
    </source>
</evidence>
<dbReference type="STRING" id="1123501.Wenmar_01801"/>
<feature type="compositionally biased region" description="Basic and acidic residues" evidence="1">
    <location>
        <begin position="108"/>
        <end position="118"/>
    </location>
</feature>
<accession>A0A0D0Q4H3</accession>
<evidence type="ECO:0000256" key="2">
    <source>
        <dbReference type="SAM" id="SignalP"/>
    </source>
</evidence>
<evidence type="ECO:0008006" key="5">
    <source>
        <dbReference type="Google" id="ProtNLM"/>
    </source>
</evidence>
<comment type="caution">
    <text evidence="3">The sequence shown here is derived from an EMBL/GenBank/DDBJ whole genome shotgun (WGS) entry which is preliminary data.</text>
</comment>
<sequence>MMHNDGCSKRRRVALILATIWLSGCATGASDVVSLGACPPVVEFSRMFQTRAAKELALLPEGSVIVDMLADYSVMRAQIRMCARGWMNSVVSNWASRISNNDGAGVHVARDDASRSNDRSVSNSDARKDHGAPANPDV</sequence>
<gene>
    <name evidence="3" type="ORF">Wenmar_01801</name>
</gene>
<organism evidence="3 4">
    <name type="scientific">Wenxinia marina DSM 24838</name>
    <dbReference type="NCBI Taxonomy" id="1123501"/>
    <lineage>
        <taxon>Bacteria</taxon>
        <taxon>Pseudomonadati</taxon>
        <taxon>Pseudomonadota</taxon>
        <taxon>Alphaproteobacteria</taxon>
        <taxon>Rhodobacterales</taxon>
        <taxon>Roseobacteraceae</taxon>
        <taxon>Wenxinia</taxon>
    </lineage>
</organism>
<name>A0A0D0Q4H3_9RHOB</name>
<feature type="chain" id="PRO_5002230240" description="Lipoprotein" evidence="2">
    <location>
        <begin position="29"/>
        <end position="138"/>
    </location>
</feature>